<evidence type="ECO:0000256" key="2">
    <source>
        <dbReference type="ARBA" id="ARBA00023012"/>
    </source>
</evidence>
<dbReference type="PANTHER" id="PTHR48111">
    <property type="entry name" value="REGULATOR OF RPOS"/>
    <property type="match status" value="1"/>
</dbReference>
<protein>
    <submittedName>
        <fullName evidence="8">Response regulator transcription factor</fullName>
    </submittedName>
</protein>
<keyword evidence="4" id="KW-0238">DNA-binding</keyword>
<dbReference type="InterPro" id="IPR039420">
    <property type="entry name" value="WalR-like"/>
</dbReference>
<dbReference type="InterPro" id="IPR011006">
    <property type="entry name" value="CheY-like_superfamily"/>
</dbReference>
<dbReference type="Proteomes" id="UP001596087">
    <property type="component" value="Unassembled WGS sequence"/>
</dbReference>
<dbReference type="Gene3D" id="3.40.50.2300">
    <property type="match status" value="1"/>
</dbReference>
<dbReference type="SMART" id="SM00448">
    <property type="entry name" value="REC"/>
    <property type="match status" value="1"/>
</dbReference>
<dbReference type="InterPro" id="IPR001789">
    <property type="entry name" value="Sig_transdc_resp-reg_receiver"/>
</dbReference>
<keyword evidence="9" id="KW-1185">Reference proteome</keyword>
<comment type="caution">
    <text evidence="8">The sequence shown here is derived from an EMBL/GenBank/DDBJ whole genome shotgun (WGS) entry which is preliminary data.</text>
</comment>
<feature type="modified residue" description="4-aspartylphosphate" evidence="6">
    <location>
        <position position="57"/>
    </location>
</feature>
<gene>
    <name evidence="8" type="ORF">ACFPGP_15905</name>
</gene>
<dbReference type="SUPFAM" id="SSF52172">
    <property type="entry name" value="CheY-like"/>
    <property type="match status" value="1"/>
</dbReference>
<dbReference type="PANTHER" id="PTHR48111:SF1">
    <property type="entry name" value="TWO-COMPONENT RESPONSE REGULATOR ORR33"/>
    <property type="match status" value="1"/>
</dbReference>
<evidence type="ECO:0000256" key="1">
    <source>
        <dbReference type="ARBA" id="ARBA00022553"/>
    </source>
</evidence>
<accession>A0ABW0BM40</accession>
<evidence type="ECO:0000259" key="7">
    <source>
        <dbReference type="PROSITE" id="PS50110"/>
    </source>
</evidence>
<evidence type="ECO:0000313" key="9">
    <source>
        <dbReference type="Proteomes" id="UP001596087"/>
    </source>
</evidence>
<sequence>MTSAVRPAIVLADDDVDIRELVAMILGDVGYDTTTAATGREALEQCLAHPPALALLDVSMPGELNGLQVVEALRADPRTAEVPILLLTALAQEDDVARGLGTGADGYVVKPFDPEELIERIMTLVPPTGG</sequence>
<keyword evidence="1 6" id="KW-0597">Phosphoprotein</keyword>
<dbReference type="Pfam" id="PF00072">
    <property type="entry name" value="Response_reg"/>
    <property type="match status" value="1"/>
</dbReference>
<evidence type="ECO:0000256" key="3">
    <source>
        <dbReference type="ARBA" id="ARBA00023015"/>
    </source>
</evidence>
<evidence type="ECO:0000313" key="8">
    <source>
        <dbReference type="EMBL" id="MFC5178167.1"/>
    </source>
</evidence>
<reference evidence="9" key="1">
    <citation type="journal article" date="2019" name="Int. J. Syst. Evol. Microbiol.">
        <title>The Global Catalogue of Microorganisms (GCM) 10K type strain sequencing project: providing services to taxonomists for standard genome sequencing and annotation.</title>
        <authorList>
            <consortium name="The Broad Institute Genomics Platform"/>
            <consortium name="The Broad Institute Genome Sequencing Center for Infectious Disease"/>
            <person name="Wu L."/>
            <person name="Ma J."/>
        </authorList>
    </citation>
    <scope>NUCLEOTIDE SEQUENCE [LARGE SCALE GENOMIC DNA]</scope>
    <source>
        <strain evidence="9">DFY41</strain>
    </source>
</reference>
<keyword evidence="3" id="KW-0805">Transcription regulation</keyword>
<dbReference type="CDD" id="cd17574">
    <property type="entry name" value="REC_OmpR"/>
    <property type="match status" value="1"/>
</dbReference>
<proteinExistence type="predicted"/>
<dbReference type="RefSeq" id="WP_378591734.1">
    <property type="nucleotide sequence ID" value="NZ_JBHSKD010000019.1"/>
</dbReference>
<dbReference type="PROSITE" id="PS50110">
    <property type="entry name" value="RESPONSE_REGULATORY"/>
    <property type="match status" value="1"/>
</dbReference>
<organism evidence="8 9">
    <name type="scientific">Nocardioides taihuensis</name>
    <dbReference type="NCBI Taxonomy" id="1835606"/>
    <lineage>
        <taxon>Bacteria</taxon>
        <taxon>Bacillati</taxon>
        <taxon>Actinomycetota</taxon>
        <taxon>Actinomycetes</taxon>
        <taxon>Propionibacteriales</taxon>
        <taxon>Nocardioidaceae</taxon>
        <taxon>Nocardioides</taxon>
    </lineage>
</organism>
<evidence type="ECO:0000256" key="6">
    <source>
        <dbReference type="PROSITE-ProRule" id="PRU00169"/>
    </source>
</evidence>
<keyword evidence="5" id="KW-0804">Transcription</keyword>
<keyword evidence="2" id="KW-0902">Two-component regulatory system</keyword>
<feature type="domain" description="Response regulatory" evidence="7">
    <location>
        <begin position="8"/>
        <end position="125"/>
    </location>
</feature>
<name>A0ABW0BM40_9ACTN</name>
<evidence type="ECO:0000256" key="5">
    <source>
        <dbReference type="ARBA" id="ARBA00023163"/>
    </source>
</evidence>
<evidence type="ECO:0000256" key="4">
    <source>
        <dbReference type="ARBA" id="ARBA00023125"/>
    </source>
</evidence>
<dbReference type="EMBL" id="JBHSKD010000019">
    <property type="protein sequence ID" value="MFC5178167.1"/>
    <property type="molecule type" value="Genomic_DNA"/>
</dbReference>